<dbReference type="GO" id="GO:0046872">
    <property type="term" value="F:metal ion binding"/>
    <property type="evidence" value="ECO:0007669"/>
    <property type="project" value="UniProtKB-KW"/>
</dbReference>
<evidence type="ECO:0000256" key="2">
    <source>
        <dbReference type="ARBA" id="ARBA00022605"/>
    </source>
</evidence>
<comment type="similarity">
    <text evidence="1">Belongs to the aldolase class II family. Adducin subfamily.</text>
</comment>
<dbReference type="Pfam" id="PF00596">
    <property type="entry name" value="Aldolase_II"/>
    <property type="match status" value="1"/>
</dbReference>
<dbReference type="GO" id="GO:0046570">
    <property type="term" value="F:methylthioribulose 1-phosphate dehydratase activity"/>
    <property type="evidence" value="ECO:0007669"/>
    <property type="project" value="TreeGrafter"/>
</dbReference>
<dbReference type="InterPro" id="IPR017714">
    <property type="entry name" value="MethylthioRu-1-P_deHdtase_MtnB"/>
</dbReference>
<keyword evidence="10" id="KW-1185">Reference proteome</keyword>
<evidence type="ECO:0000313" key="10">
    <source>
        <dbReference type="Proteomes" id="UP000887572"/>
    </source>
</evidence>
<protein>
    <submittedName>
        <fullName evidence="11">Class II aldolase/adducin N-terminal domain-containing protein</fullName>
    </submittedName>
</protein>
<keyword evidence="2" id="KW-0028">Amino-acid biosynthesis</keyword>
<evidence type="ECO:0000256" key="6">
    <source>
        <dbReference type="ARBA" id="ARBA00023239"/>
    </source>
</evidence>
<feature type="domain" description="Class II aldolase/adducin N-terminal" evidence="9">
    <location>
        <begin position="36"/>
        <end position="238"/>
    </location>
</feature>
<dbReference type="GO" id="GO:0005737">
    <property type="term" value="C:cytoplasm"/>
    <property type="evidence" value="ECO:0007669"/>
    <property type="project" value="InterPro"/>
</dbReference>
<keyword evidence="3" id="KW-0479">Metal-binding</keyword>
<proteinExistence type="inferred from homology"/>
<organism evidence="10 11">
    <name type="scientific">Globodera rostochiensis</name>
    <name type="common">Golden nematode worm</name>
    <name type="synonym">Heterodera rostochiensis</name>
    <dbReference type="NCBI Taxonomy" id="31243"/>
    <lineage>
        <taxon>Eukaryota</taxon>
        <taxon>Metazoa</taxon>
        <taxon>Ecdysozoa</taxon>
        <taxon>Nematoda</taxon>
        <taxon>Chromadorea</taxon>
        <taxon>Rhabditida</taxon>
        <taxon>Tylenchina</taxon>
        <taxon>Tylenchomorpha</taxon>
        <taxon>Tylenchoidea</taxon>
        <taxon>Heteroderidae</taxon>
        <taxon>Heteroderinae</taxon>
        <taxon>Globodera</taxon>
    </lineage>
</organism>
<sequence length="246" mass="27459">MDNEIERGDEEAPPPQGPLQKTDSVTTTEVEPMSERIFVQLMAQFFRLGWVLGSSGGMAARRAGDGLLLVSPSSVPKERLKELDLFLFDCSVIDEHDAVISGPSHLRPSACTPLFLLLIRSTPECGCVIHTHSKFANLITALHAKSDRLEIADQEMLKGIINRRTGKAMRNTDTFVLPIVENASEERDLVPAIAKAVADFPESYAILVRRHGLFVWGPNWRKTKVMLECVEYLLEICWEMGRNGIE</sequence>
<keyword evidence="4" id="KW-0862">Zinc</keyword>
<dbReference type="PANTHER" id="PTHR10640">
    <property type="entry name" value="METHYLTHIORIBULOSE-1-PHOSPHATE DEHYDRATASE"/>
    <property type="match status" value="1"/>
</dbReference>
<evidence type="ECO:0000256" key="5">
    <source>
        <dbReference type="ARBA" id="ARBA00023167"/>
    </source>
</evidence>
<evidence type="ECO:0000256" key="3">
    <source>
        <dbReference type="ARBA" id="ARBA00022723"/>
    </source>
</evidence>
<dbReference type="AlphaFoldDB" id="A0A914HA69"/>
<dbReference type="WBParaSite" id="Gr19_v10_g15644.t1">
    <property type="protein sequence ID" value="Gr19_v10_g15644.t1"/>
    <property type="gene ID" value="Gr19_v10_g15644"/>
</dbReference>
<reference evidence="11" key="1">
    <citation type="submission" date="2022-11" db="UniProtKB">
        <authorList>
            <consortium name="WormBaseParasite"/>
        </authorList>
    </citation>
    <scope>IDENTIFICATION</scope>
</reference>
<evidence type="ECO:0000259" key="9">
    <source>
        <dbReference type="SMART" id="SM01007"/>
    </source>
</evidence>
<dbReference type="PANTHER" id="PTHR10640:SF7">
    <property type="entry name" value="METHYLTHIORIBULOSE-1-PHOSPHATE DEHYDRATASE"/>
    <property type="match status" value="1"/>
</dbReference>
<dbReference type="InterPro" id="IPR001303">
    <property type="entry name" value="Aldolase_II/adducin_N"/>
</dbReference>
<evidence type="ECO:0000313" key="11">
    <source>
        <dbReference type="WBParaSite" id="Gr19_v10_g15644.t1"/>
    </source>
</evidence>
<dbReference type="Proteomes" id="UP000887572">
    <property type="component" value="Unplaced"/>
</dbReference>
<name>A0A914HA69_GLORO</name>
<evidence type="ECO:0000256" key="1">
    <source>
        <dbReference type="ARBA" id="ARBA00006274"/>
    </source>
</evidence>
<keyword evidence="6" id="KW-0456">Lyase</keyword>
<evidence type="ECO:0000256" key="8">
    <source>
        <dbReference type="SAM" id="MobiDB-lite"/>
    </source>
</evidence>
<dbReference type="NCBIfam" id="TIGR03328">
    <property type="entry name" value="salvage_mtnB"/>
    <property type="match status" value="1"/>
</dbReference>
<dbReference type="GO" id="GO:0019509">
    <property type="term" value="P:L-methionine salvage from methylthioadenosine"/>
    <property type="evidence" value="ECO:0007669"/>
    <property type="project" value="InterPro"/>
</dbReference>
<evidence type="ECO:0000256" key="7">
    <source>
        <dbReference type="ARBA" id="ARBA00060021"/>
    </source>
</evidence>
<accession>A0A914HA69</accession>
<dbReference type="FunFam" id="3.40.225.10:FF:000003">
    <property type="entry name" value="Methylthioribulose-1-phosphate dehydratase"/>
    <property type="match status" value="1"/>
</dbReference>
<dbReference type="Gene3D" id="3.40.225.10">
    <property type="entry name" value="Class II aldolase/adducin N-terminal domain"/>
    <property type="match status" value="1"/>
</dbReference>
<evidence type="ECO:0000256" key="4">
    <source>
        <dbReference type="ARBA" id="ARBA00022833"/>
    </source>
</evidence>
<dbReference type="SMART" id="SM01007">
    <property type="entry name" value="Aldolase_II"/>
    <property type="match status" value="1"/>
</dbReference>
<dbReference type="SUPFAM" id="SSF53639">
    <property type="entry name" value="AraD/HMP-PK domain-like"/>
    <property type="match status" value="1"/>
</dbReference>
<dbReference type="InterPro" id="IPR036409">
    <property type="entry name" value="Aldolase_II/adducin_N_sf"/>
</dbReference>
<keyword evidence="5" id="KW-0486">Methionine biosynthesis</keyword>
<comment type="function">
    <text evidence="7">Catalyzes the dehydration of methylthioribulose-1-phosphate (MTRu-1-P) into 2,3-diketo-5-methylthiopentyl-1-phosphate (DK-MTP-1-P). Functions in the methionine salvage pathway, which plays a key role in cancer, apoptosis, microbial proliferation and inflammation. May inhibit the CASP1-related inflammatory response (pyroptosis), the CASP9-dependent apoptotic pathway and the cytochrome c-dependent and APAF1-mediated cell death.</text>
</comment>
<feature type="region of interest" description="Disordered" evidence="8">
    <location>
        <begin position="1"/>
        <end position="27"/>
    </location>
</feature>